<organism evidence="2 3">
    <name type="scientific">Trichomonas vaginalis (strain ATCC PRA-98 / G3)</name>
    <dbReference type="NCBI Taxonomy" id="412133"/>
    <lineage>
        <taxon>Eukaryota</taxon>
        <taxon>Metamonada</taxon>
        <taxon>Parabasalia</taxon>
        <taxon>Trichomonadida</taxon>
        <taxon>Trichomonadidae</taxon>
        <taxon>Trichomonas</taxon>
    </lineage>
</organism>
<gene>
    <name evidence="2" type="ORF">TVAG_059380</name>
</gene>
<dbReference type="InterPro" id="IPR016024">
    <property type="entry name" value="ARM-type_fold"/>
</dbReference>
<evidence type="ECO:0000313" key="3">
    <source>
        <dbReference type="Proteomes" id="UP000001542"/>
    </source>
</evidence>
<accession>A2ERL3</accession>
<reference evidence="2" key="2">
    <citation type="journal article" date="2007" name="Science">
        <title>Draft genome sequence of the sexually transmitted pathogen Trichomonas vaginalis.</title>
        <authorList>
            <person name="Carlton J.M."/>
            <person name="Hirt R.P."/>
            <person name="Silva J.C."/>
            <person name="Delcher A.L."/>
            <person name="Schatz M."/>
            <person name="Zhao Q."/>
            <person name="Wortman J.R."/>
            <person name="Bidwell S.L."/>
            <person name="Alsmark U.C.M."/>
            <person name="Besteiro S."/>
            <person name="Sicheritz-Ponten T."/>
            <person name="Noel C.J."/>
            <person name="Dacks J.B."/>
            <person name="Foster P.G."/>
            <person name="Simillion C."/>
            <person name="Van de Peer Y."/>
            <person name="Miranda-Saavedra D."/>
            <person name="Barton G.J."/>
            <person name="Westrop G.D."/>
            <person name="Mueller S."/>
            <person name="Dessi D."/>
            <person name="Fiori P.L."/>
            <person name="Ren Q."/>
            <person name="Paulsen I."/>
            <person name="Zhang H."/>
            <person name="Bastida-Corcuera F.D."/>
            <person name="Simoes-Barbosa A."/>
            <person name="Brown M.T."/>
            <person name="Hayes R.D."/>
            <person name="Mukherjee M."/>
            <person name="Okumura C.Y."/>
            <person name="Schneider R."/>
            <person name="Smith A.J."/>
            <person name="Vanacova S."/>
            <person name="Villalvazo M."/>
            <person name="Haas B.J."/>
            <person name="Pertea M."/>
            <person name="Feldblyum T.V."/>
            <person name="Utterback T.R."/>
            <person name="Shu C.L."/>
            <person name="Osoegawa K."/>
            <person name="de Jong P.J."/>
            <person name="Hrdy I."/>
            <person name="Horvathova L."/>
            <person name="Zubacova Z."/>
            <person name="Dolezal P."/>
            <person name="Malik S.B."/>
            <person name="Logsdon J.M. Jr."/>
            <person name="Henze K."/>
            <person name="Gupta A."/>
            <person name="Wang C.C."/>
            <person name="Dunne R.L."/>
            <person name="Upcroft J.A."/>
            <person name="Upcroft P."/>
            <person name="White O."/>
            <person name="Salzberg S.L."/>
            <person name="Tang P."/>
            <person name="Chiu C.-H."/>
            <person name="Lee Y.-S."/>
            <person name="Embley T.M."/>
            <person name="Coombs G.H."/>
            <person name="Mottram J.C."/>
            <person name="Tachezy J."/>
            <person name="Fraser-Liggett C.M."/>
            <person name="Johnson P.J."/>
        </authorList>
    </citation>
    <scope>NUCLEOTIDE SEQUENCE [LARGE SCALE GENOMIC DNA]</scope>
    <source>
        <strain evidence="2">G3</strain>
    </source>
</reference>
<name>A2ERL3_TRIV3</name>
<sequence length="466" mass="54047">MDNDYKTDSPTWSAKTLVEINVEPIENIEAEQSLQFLYQKATETYDEGKNMPCISYLHQILLMLEEGNVETKEFAFEFCQKMIYNTIIQESYQQMQILGMGIYVKLVQCGNYLEIDPDGLLEAVRKLIYSNSNEIVNTCWNFLIALFKSNKLAIILFVENDGTSFAVQSYLSCDIPEIKNCIAYVICLLLKKIPDFPTFETSDILFALKPQIMQTCYFPKFCRRILDYSISSVNDFFKYGYEELVYIELEKLEQAIEEQENQYIENQEEVANIFLDLCNRIVKIQDGQIGYKKYPINAIFYFAMNGTPLLIDTAYEFFDSYITVYKSDAVTCMSNKKILRAITQKMEDVQFSSRQKNAYIFMKSLIMSSTRQMIGLMNIFDERITDFIELAPSAGDDYLNALNQLILQIINIEDGQQGNTYFTDIFLDQFEKLQEIAEDSEKDLLDLALEKLGEIFNSREEANSNN</sequence>
<protein>
    <submittedName>
        <fullName evidence="2">Uncharacterized protein</fullName>
    </submittedName>
</protein>
<dbReference type="KEGG" id="tva:4762604"/>
<keyword evidence="1" id="KW-0175">Coiled coil</keyword>
<dbReference type="Proteomes" id="UP000001542">
    <property type="component" value="Unassembled WGS sequence"/>
</dbReference>
<dbReference type="SUPFAM" id="SSF48371">
    <property type="entry name" value="ARM repeat"/>
    <property type="match status" value="1"/>
</dbReference>
<dbReference type="InParanoid" id="A2ERL3"/>
<dbReference type="VEuPathDB" id="TrichDB:TVAGG3_0285270"/>
<dbReference type="AlphaFoldDB" id="A2ERL3"/>
<evidence type="ECO:0000313" key="2">
    <source>
        <dbReference type="EMBL" id="EAY04740.1"/>
    </source>
</evidence>
<dbReference type="VEuPathDB" id="TrichDB:TVAG_059380"/>
<evidence type="ECO:0000256" key="1">
    <source>
        <dbReference type="SAM" id="Coils"/>
    </source>
</evidence>
<keyword evidence="3" id="KW-1185">Reference proteome</keyword>
<proteinExistence type="predicted"/>
<dbReference type="EMBL" id="DS113467">
    <property type="protein sequence ID" value="EAY04740.1"/>
    <property type="molecule type" value="Genomic_DNA"/>
</dbReference>
<feature type="coiled-coil region" evidence="1">
    <location>
        <begin position="242"/>
        <end position="269"/>
    </location>
</feature>
<dbReference type="SMR" id="A2ERL3"/>
<dbReference type="RefSeq" id="XP_001316963.1">
    <property type="nucleotide sequence ID" value="XM_001316928.1"/>
</dbReference>
<reference evidence="2" key="1">
    <citation type="submission" date="2006-10" db="EMBL/GenBank/DDBJ databases">
        <authorList>
            <person name="Amadeo P."/>
            <person name="Zhao Q."/>
            <person name="Wortman J."/>
            <person name="Fraser-Liggett C."/>
            <person name="Carlton J."/>
        </authorList>
    </citation>
    <scope>NUCLEOTIDE SEQUENCE</scope>
    <source>
        <strain evidence="2">G3</strain>
    </source>
</reference>